<evidence type="ECO:0000259" key="3">
    <source>
        <dbReference type="PROSITE" id="PS51864"/>
    </source>
</evidence>
<dbReference type="PANTHER" id="PTHR10127:SF794">
    <property type="entry name" value="ZINC METALLOPROTEINASE NAS-22-RELATED"/>
    <property type="match status" value="1"/>
</dbReference>
<name>A0A0N4ZL27_PARTI</name>
<dbReference type="PANTHER" id="PTHR10127">
    <property type="entry name" value="DISCOIDIN, CUB, EGF, LAMININ , AND ZINC METALLOPROTEASE DOMAIN CONTAINING"/>
    <property type="match status" value="1"/>
</dbReference>
<evidence type="ECO:0000256" key="2">
    <source>
        <dbReference type="RuleBase" id="RU361183"/>
    </source>
</evidence>
<evidence type="ECO:0000313" key="4">
    <source>
        <dbReference type="Proteomes" id="UP000038045"/>
    </source>
</evidence>
<dbReference type="GO" id="GO:0046872">
    <property type="term" value="F:metal ion binding"/>
    <property type="evidence" value="ECO:0007669"/>
    <property type="project" value="UniProtKB-KW"/>
</dbReference>
<feature type="domain" description="Peptidase M12A" evidence="3">
    <location>
        <begin position="101"/>
        <end position="310"/>
    </location>
</feature>
<dbReference type="Proteomes" id="UP000038045">
    <property type="component" value="Unplaced"/>
</dbReference>
<evidence type="ECO:0000313" key="5">
    <source>
        <dbReference type="WBParaSite" id="PTRK_0000883200.1"/>
    </source>
</evidence>
<dbReference type="WBParaSite" id="PTRK_0000883200.1">
    <property type="protein sequence ID" value="PTRK_0000883200.1"/>
    <property type="gene ID" value="PTRK_0000883200"/>
</dbReference>
<keyword evidence="2" id="KW-0482">Metalloprotease</keyword>
<protein>
    <recommendedName>
        <fullName evidence="2">Metalloendopeptidase</fullName>
        <ecNumber evidence="2">3.4.24.-</ecNumber>
    </recommendedName>
</protein>
<evidence type="ECO:0000256" key="1">
    <source>
        <dbReference type="PROSITE-ProRule" id="PRU01211"/>
    </source>
</evidence>
<keyword evidence="2" id="KW-0645">Protease</keyword>
<dbReference type="AlphaFoldDB" id="A0A0N4ZL27"/>
<keyword evidence="4" id="KW-1185">Reference proteome</keyword>
<dbReference type="PRINTS" id="PR00480">
    <property type="entry name" value="ASTACIN"/>
</dbReference>
<dbReference type="InterPro" id="IPR024079">
    <property type="entry name" value="MetalloPept_cat_dom_sf"/>
</dbReference>
<dbReference type="Pfam" id="PF01400">
    <property type="entry name" value="Astacin"/>
    <property type="match status" value="1"/>
</dbReference>
<organism evidence="4 5">
    <name type="scientific">Parastrongyloides trichosuri</name>
    <name type="common">Possum-specific nematode worm</name>
    <dbReference type="NCBI Taxonomy" id="131310"/>
    <lineage>
        <taxon>Eukaryota</taxon>
        <taxon>Metazoa</taxon>
        <taxon>Ecdysozoa</taxon>
        <taxon>Nematoda</taxon>
        <taxon>Chromadorea</taxon>
        <taxon>Rhabditida</taxon>
        <taxon>Tylenchina</taxon>
        <taxon>Panagrolaimomorpha</taxon>
        <taxon>Strongyloidoidea</taxon>
        <taxon>Strongyloididae</taxon>
        <taxon>Parastrongyloides</taxon>
    </lineage>
</organism>
<reference evidence="5" key="1">
    <citation type="submission" date="2017-02" db="UniProtKB">
        <authorList>
            <consortium name="WormBaseParasite"/>
        </authorList>
    </citation>
    <scope>IDENTIFICATION</scope>
</reference>
<dbReference type="EC" id="3.4.24.-" evidence="2"/>
<dbReference type="PROSITE" id="PS51864">
    <property type="entry name" value="ASTACIN"/>
    <property type="match status" value="1"/>
</dbReference>
<dbReference type="InterPro" id="IPR001506">
    <property type="entry name" value="Peptidase_M12A"/>
</dbReference>
<comment type="cofactor">
    <cofactor evidence="2">
        <name>Zn(2+)</name>
        <dbReference type="ChEBI" id="CHEBI:29105"/>
    </cofactor>
    <text evidence="2">Binds 1 zinc ion per subunit.</text>
</comment>
<dbReference type="GO" id="GO:0006508">
    <property type="term" value="P:proteolysis"/>
    <property type="evidence" value="ECO:0007669"/>
    <property type="project" value="UniProtKB-KW"/>
</dbReference>
<proteinExistence type="predicted"/>
<keyword evidence="2" id="KW-0862">Zinc</keyword>
<dbReference type="Gene3D" id="3.40.390.10">
    <property type="entry name" value="Collagenase (Catalytic Domain)"/>
    <property type="match status" value="1"/>
</dbReference>
<dbReference type="GO" id="GO:0004222">
    <property type="term" value="F:metalloendopeptidase activity"/>
    <property type="evidence" value="ECO:0007669"/>
    <property type="project" value="UniProtKB-UniRule"/>
</dbReference>
<keyword evidence="2" id="KW-0378">Hydrolase</keyword>
<keyword evidence="2" id="KW-0479">Metal-binding</keyword>
<dbReference type="SUPFAM" id="SSF55486">
    <property type="entry name" value="Metalloproteases ('zincins'), catalytic domain"/>
    <property type="match status" value="1"/>
</dbReference>
<accession>A0A0N4ZL27</accession>
<sequence>MVYSNPTFNAPCVQMRIVNHNNSKGENYEWNGYAYQTKEDAFNAVKNFYNGCFIRNESESTNKFLKYIYFFACKNGTENFTPISTRPPRGTARYAPSMSTNSPRTGSYEAISINETIKWQFPIKVNIYWYVLTDEVKDAIKLIQENTCVKIDIVDYKIENDYGINIIYDFPCRSDRIGRNPNKKPNIIQLNRRCWYDTVKIQAFILEALGLYPEQTRTDRDKYVGIDLCEVKFEYKYFFNINSNKNTSFYNTNYDYGSVMHYYSKAFSKHEVLDTIIPISEHQNYYIKMIGQSRMVGFNDYRLVNLYYCNNKCKKPTTVCWRNGYPNPNNCSLCLCPYPFQGKKCQNWAANFNYCPIRHVTAVPAGSIIEFSGYSACYGYIEAKRNKRIKIVIEKSNLDKSYPCATSVNSIEIKYKKDLSLMGVCFCEPVYNYEVISETNYSLLIYRGYYYYNEVRVRYYEV</sequence>
<comment type="caution">
    <text evidence="1">Lacks conserved residue(s) required for the propagation of feature annotation.</text>
</comment>